<dbReference type="EMBL" id="JADWDC010000034">
    <property type="protein sequence ID" value="MCC0178050.1"/>
    <property type="molecule type" value="Genomic_DNA"/>
</dbReference>
<evidence type="ECO:0000313" key="2">
    <source>
        <dbReference type="EMBL" id="MCC0178050.1"/>
    </source>
</evidence>
<reference evidence="2" key="1">
    <citation type="journal article" date="2021" name="Antonie Van Leeuwenhoek">
        <title>Draft genome and description of Waterburya agarophytonicola gen. nov. sp. nov. (Pleurocapsales, Cyanobacteria): a seaweed symbiont.</title>
        <authorList>
            <person name="Bonthond G."/>
            <person name="Shalygin S."/>
            <person name="Bayer T."/>
            <person name="Weinberger F."/>
        </authorList>
    </citation>
    <scope>NUCLEOTIDE SEQUENCE</scope>
    <source>
        <strain evidence="2">KI4</strain>
    </source>
</reference>
<dbReference type="InterPro" id="IPR049241">
    <property type="entry name" value="DUF6876"/>
</dbReference>
<sequence>MSLEEDLRQFMGTTGYFRPQPLLFPKFLLTDGARYVAEKAEAFWLFDAIASLQLHPKIKNHRELKDLQFWRLEVAENKSAMLSVEWDEDRVVYTQGIGHTTFPLKSLLLYVAPTVIEVEKKDRIVKVCYLPSEH</sequence>
<feature type="domain" description="DUF6876" evidence="1">
    <location>
        <begin position="2"/>
        <end position="134"/>
    </location>
</feature>
<gene>
    <name evidence="2" type="ORF">I4641_13780</name>
</gene>
<dbReference type="AlphaFoldDB" id="A0A964BRD8"/>
<evidence type="ECO:0000313" key="3">
    <source>
        <dbReference type="Proteomes" id="UP000729733"/>
    </source>
</evidence>
<organism evidence="2 3">
    <name type="scientific">Waterburya agarophytonicola KI4</name>
    <dbReference type="NCBI Taxonomy" id="2874699"/>
    <lineage>
        <taxon>Bacteria</taxon>
        <taxon>Bacillati</taxon>
        <taxon>Cyanobacteriota</taxon>
        <taxon>Cyanophyceae</taxon>
        <taxon>Pleurocapsales</taxon>
        <taxon>Hyellaceae</taxon>
        <taxon>Waterburya</taxon>
        <taxon>Waterburya agarophytonicola</taxon>
    </lineage>
</organism>
<dbReference type="Pfam" id="PF21781">
    <property type="entry name" value="DUF6876"/>
    <property type="match status" value="1"/>
</dbReference>
<name>A0A964BRD8_9CYAN</name>
<dbReference type="Proteomes" id="UP000729733">
    <property type="component" value="Unassembled WGS sequence"/>
</dbReference>
<keyword evidence="3" id="KW-1185">Reference proteome</keyword>
<dbReference type="RefSeq" id="WP_229641116.1">
    <property type="nucleotide sequence ID" value="NZ_JADWDC010000034.1"/>
</dbReference>
<protein>
    <recommendedName>
        <fullName evidence="1">DUF6876 domain-containing protein</fullName>
    </recommendedName>
</protein>
<proteinExistence type="predicted"/>
<accession>A0A964BRD8</accession>
<comment type="caution">
    <text evidence="2">The sequence shown here is derived from an EMBL/GenBank/DDBJ whole genome shotgun (WGS) entry which is preliminary data.</text>
</comment>
<evidence type="ECO:0000259" key="1">
    <source>
        <dbReference type="Pfam" id="PF21781"/>
    </source>
</evidence>